<dbReference type="SUPFAM" id="SSF56112">
    <property type="entry name" value="Protein kinase-like (PK-like)"/>
    <property type="match status" value="1"/>
</dbReference>
<evidence type="ECO:0000313" key="22">
    <source>
        <dbReference type="EMBL" id="ACF83297.1"/>
    </source>
</evidence>
<organism evidence="22">
    <name type="scientific">Zea mays</name>
    <name type="common">Maize</name>
    <dbReference type="NCBI Taxonomy" id="4577"/>
    <lineage>
        <taxon>Eukaryota</taxon>
        <taxon>Viridiplantae</taxon>
        <taxon>Streptophyta</taxon>
        <taxon>Embryophyta</taxon>
        <taxon>Tracheophyta</taxon>
        <taxon>Spermatophyta</taxon>
        <taxon>Magnoliopsida</taxon>
        <taxon>Liliopsida</taxon>
        <taxon>Poales</taxon>
        <taxon>Poaceae</taxon>
        <taxon>PACMAD clade</taxon>
        <taxon>Panicoideae</taxon>
        <taxon>Andropogonodae</taxon>
        <taxon>Andropogoneae</taxon>
        <taxon>Tripsacinae</taxon>
        <taxon>Zea</taxon>
    </lineage>
</organism>
<evidence type="ECO:0000256" key="5">
    <source>
        <dbReference type="ARBA" id="ARBA00016038"/>
    </source>
</evidence>
<evidence type="ECO:0000256" key="10">
    <source>
        <dbReference type="ARBA" id="ARBA00022723"/>
    </source>
</evidence>
<evidence type="ECO:0000256" key="17">
    <source>
        <dbReference type="ARBA" id="ARBA00048679"/>
    </source>
</evidence>
<keyword evidence="6" id="KW-0963">Cytoplasm</keyword>
<feature type="region of interest" description="Disordered" evidence="19">
    <location>
        <begin position="1"/>
        <end position="23"/>
    </location>
</feature>
<dbReference type="Gene3D" id="1.10.510.10">
    <property type="entry name" value="Transferase(Phosphotransferase) domain 1"/>
    <property type="match status" value="1"/>
</dbReference>
<comment type="subcellular location">
    <subcellularLocation>
        <location evidence="2">Cytoplasm</location>
    </subcellularLocation>
</comment>
<dbReference type="InterPro" id="IPR000719">
    <property type="entry name" value="Prot_kinase_dom"/>
</dbReference>
<evidence type="ECO:0000256" key="6">
    <source>
        <dbReference type="ARBA" id="ARBA00022490"/>
    </source>
</evidence>
<dbReference type="InterPro" id="IPR018935">
    <property type="entry name" value="RIO_kinase_CS"/>
</dbReference>
<keyword evidence="8" id="KW-0723">Serine/threonine-protein kinase</keyword>
<evidence type="ECO:0000256" key="16">
    <source>
        <dbReference type="ARBA" id="ARBA00047899"/>
    </source>
</evidence>
<evidence type="ECO:0000256" key="19">
    <source>
        <dbReference type="SAM" id="MobiDB-lite"/>
    </source>
</evidence>
<dbReference type="GO" id="GO:0016787">
    <property type="term" value="F:hydrolase activity"/>
    <property type="evidence" value="ECO:0007669"/>
    <property type="project" value="UniProtKB-KW"/>
</dbReference>
<dbReference type="AlphaFoldDB" id="B4FMF4"/>
<name>B4FMF4_MAIZE</name>
<keyword evidence="20" id="KW-0472">Membrane</keyword>
<dbReference type="SMART" id="SM00090">
    <property type="entry name" value="RIO"/>
    <property type="match status" value="1"/>
</dbReference>
<dbReference type="GO" id="GO:0005524">
    <property type="term" value="F:ATP binding"/>
    <property type="evidence" value="ECO:0007669"/>
    <property type="project" value="UniProtKB-KW"/>
</dbReference>
<dbReference type="InterPro" id="IPR000687">
    <property type="entry name" value="RIO_kinase"/>
</dbReference>
<evidence type="ECO:0000256" key="1">
    <source>
        <dbReference type="ARBA" id="ARBA00001946"/>
    </source>
</evidence>
<dbReference type="InterPro" id="IPR051272">
    <property type="entry name" value="RIO-type_Ser/Thr_kinase"/>
</dbReference>
<dbReference type="PROSITE" id="PS01245">
    <property type="entry name" value="RIO1"/>
    <property type="match status" value="1"/>
</dbReference>
<proteinExistence type="evidence at transcript level"/>
<dbReference type="PANTHER" id="PTHR45723">
    <property type="entry name" value="SERINE/THREONINE-PROTEIN KINASE RIO1"/>
    <property type="match status" value="1"/>
</dbReference>
<evidence type="ECO:0000256" key="13">
    <source>
        <dbReference type="ARBA" id="ARBA00022801"/>
    </source>
</evidence>
<dbReference type="GO" id="GO:0042254">
    <property type="term" value="P:ribosome biogenesis"/>
    <property type="evidence" value="ECO:0007669"/>
    <property type="project" value="UniProtKB-KW"/>
</dbReference>
<evidence type="ECO:0000256" key="7">
    <source>
        <dbReference type="ARBA" id="ARBA00022517"/>
    </source>
</evidence>
<evidence type="ECO:0000256" key="12">
    <source>
        <dbReference type="ARBA" id="ARBA00022777"/>
    </source>
</evidence>
<keyword evidence="15" id="KW-0460">Magnesium</keyword>
<dbReference type="Gene3D" id="3.30.200.20">
    <property type="entry name" value="Phosphorylase Kinase, domain 1"/>
    <property type="match status" value="1"/>
</dbReference>
<keyword evidence="7" id="KW-0690">Ribosome biogenesis</keyword>
<reference evidence="22" key="1">
    <citation type="journal article" date="2009" name="PLoS Genet.">
        <title>Sequencing, mapping, and analysis of 27,455 maize full-length cDNAs.</title>
        <authorList>
            <person name="Soderlund C."/>
            <person name="Descour A."/>
            <person name="Kudrna D."/>
            <person name="Bomhoff M."/>
            <person name="Boyd L."/>
            <person name="Currie J."/>
            <person name="Angelova A."/>
            <person name="Collura K."/>
            <person name="Wissotski M."/>
            <person name="Ashley E."/>
            <person name="Morrow D."/>
            <person name="Fernandes J."/>
            <person name="Walbot V."/>
            <person name="Yu Y."/>
        </authorList>
    </citation>
    <scope>NUCLEOTIDE SEQUENCE</scope>
    <source>
        <strain evidence="22">B73</strain>
    </source>
</reference>
<keyword evidence="13" id="KW-0378">Hydrolase</keyword>
<keyword evidence="9" id="KW-0808">Transferase</keyword>
<evidence type="ECO:0000256" key="15">
    <source>
        <dbReference type="ARBA" id="ARBA00022842"/>
    </source>
</evidence>
<comment type="cofactor">
    <cofactor evidence="1">
        <name>Mg(2+)</name>
        <dbReference type="ChEBI" id="CHEBI:18420"/>
    </cofactor>
</comment>
<feature type="domain" description="Protein kinase" evidence="21">
    <location>
        <begin position="142"/>
        <end position="362"/>
    </location>
</feature>
<evidence type="ECO:0000256" key="11">
    <source>
        <dbReference type="ARBA" id="ARBA00022741"/>
    </source>
</evidence>
<evidence type="ECO:0000256" key="2">
    <source>
        <dbReference type="ARBA" id="ARBA00004496"/>
    </source>
</evidence>
<dbReference type="HOGENOM" id="CLU_765863_0_0_1"/>
<keyword evidence="20" id="KW-1133">Transmembrane helix</keyword>
<evidence type="ECO:0000256" key="9">
    <source>
        <dbReference type="ARBA" id="ARBA00022679"/>
    </source>
</evidence>
<comment type="similarity">
    <text evidence="3">Belongs to the protein kinase superfamily. RIO-type Ser/Thr kinase family.</text>
</comment>
<keyword evidence="20" id="KW-0812">Transmembrane</keyword>
<feature type="transmembrane region" description="Helical" evidence="20">
    <location>
        <begin position="321"/>
        <end position="338"/>
    </location>
</feature>
<evidence type="ECO:0000256" key="3">
    <source>
        <dbReference type="ARBA" id="ARBA00009196"/>
    </source>
</evidence>
<dbReference type="CDD" id="cd05147">
    <property type="entry name" value="RIO1_euk"/>
    <property type="match status" value="1"/>
</dbReference>
<evidence type="ECO:0000256" key="4">
    <source>
        <dbReference type="ARBA" id="ARBA00012513"/>
    </source>
</evidence>
<dbReference type="InterPro" id="IPR011009">
    <property type="entry name" value="Kinase-like_dom_sf"/>
</dbReference>
<protein>
    <recommendedName>
        <fullName evidence="5">Serine/threonine-protein kinase RIO1</fullName>
        <ecNumber evidence="4">2.7.11.1</ecNumber>
    </recommendedName>
    <alternativeName>
        <fullName evidence="18">Serine/threonine-protein kinase rio1</fullName>
    </alternativeName>
</protein>
<comment type="catalytic activity">
    <reaction evidence="16">
        <text>L-threonyl-[protein] + ATP = O-phospho-L-threonyl-[protein] + ADP + H(+)</text>
        <dbReference type="Rhea" id="RHEA:46608"/>
        <dbReference type="Rhea" id="RHEA-COMP:11060"/>
        <dbReference type="Rhea" id="RHEA-COMP:11605"/>
        <dbReference type="ChEBI" id="CHEBI:15378"/>
        <dbReference type="ChEBI" id="CHEBI:30013"/>
        <dbReference type="ChEBI" id="CHEBI:30616"/>
        <dbReference type="ChEBI" id="CHEBI:61977"/>
        <dbReference type="ChEBI" id="CHEBI:456216"/>
        <dbReference type="EC" id="2.7.11.1"/>
    </reaction>
</comment>
<dbReference type="FunFam" id="3.30.200.20:FF:000148">
    <property type="entry name" value="Serine/threonine-protein kinase RIO1"/>
    <property type="match status" value="1"/>
</dbReference>
<keyword evidence="11" id="KW-0547">Nucleotide-binding</keyword>
<dbReference type="EC" id="2.7.11.1" evidence="4"/>
<dbReference type="PROSITE" id="PS50011">
    <property type="entry name" value="PROTEIN_KINASE_DOM"/>
    <property type="match status" value="1"/>
</dbReference>
<evidence type="ECO:0000256" key="14">
    <source>
        <dbReference type="ARBA" id="ARBA00022840"/>
    </source>
</evidence>
<keyword evidence="14" id="KW-0067">ATP-binding</keyword>
<feature type="compositionally biased region" description="Acidic residues" evidence="19">
    <location>
        <begin position="8"/>
        <end position="23"/>
    </location>
</feature>
<dbReference type="EMBL" id="BT038292">
    <property type="protein sequence ID" value="ACF83297.1"/>
    <property type="molecule type" value="mRNA"/>
</dbReference>
<comment type="catalytic activity">
    <reaction evidence="17">
        <text>L-seryl-[protein] + ATP = O-phospho-L-seryl-[protein] + ADP + H(+)</text>
        <dbReference type="Rhea" id="RHEA:17989"/>
        <dbReference type="Rhea" id="RHEA-COMP:9863"/>
        <dbReference type="Rhea" id="RHEA-COMP:11604"/>
        <dbReference type="ChEBI" id="CHEBI:15378"/>
        <dbReference type="ChEBI" id="CHEBI:29999"/>
        <dbReference type="ChEBI" id="CHEBI:30616"/>
        <dbReference type="ChEBI" id="CHEBI:83421"/>
        <dbReference type="ChEBI" id="CHEBI:456216"/>
        <dbReference type="EC" id="2.7.11.1"/>
    </reaction>
</comment>
<accession>B4FMF4</accession>
<evidence type="ECO:0000256" key="8">
    <source>
        <dbReference type="ARBA" id="ARBA00022527"/>
    </source>
</evidence>
<evidence type="ECO:0000256" key="20">
    <source>
        <dbReference type="SAM" id="Phobius"/>
    </source>
</evidence>
<dbReference type="GO" id="GO:0046872">
    <property type="term" value="F:metal ion binding"/>
    <property type="evidence" value="ECO:0007669"/>
    <property type="project" value="UniProtKB-KW"/>
</dbReference>
<evidence type="ECO:0000256" key="18">
    <source>
        <dbReference type="ARBA" id="ARBA00068838"/>
    </source>
</evidence>
<dbReference type="Pfam" id="PF01163">
    <property type="entry name" value="RIO1"/>
    <property type="match status" value="1"/>
</dbReference>
<evidence type="ECO:0000259" key="21">
    <source>
        <dbReference type="PROSITE" id="PS50011"/>
    </source>
</evidence>
<keyword evidence="12" id="KW-0418">Kinase</keyword>
<keyword evidence="10" id="KW-0479">Metal-binding</keyword>
<dbReference type="ExpressionAtlas" id="B4FMF4">
    <property type="expression patterns" value="baseline and differential"/>
</dbReference>
<sequence length="362" mass="40817">MALVKSDAEEEWSDSDFDDASDSEVAEALDWLDAVEGPDGSARPHVAFSASGGGAAARRPNAHGGVLSRPLQPLSNRTQKLASHISATPLEEWEGRMNVAMSNSVTTAIRDSIRDTAIGKIRNTEKADRATVEQAIDPRTRMVLFKMLNRGVFNNINGCISTGKEANVYHATKTDGQELAIKVYKTSVLVFKDRDRYVQGDYRFRHGYCKHNPRKMVKTWAEKEMRNLLRVRAAGIRCPAPLLLRLHVLVMEFIGKGGWAAPRLKDAALSDDKLHESYFEIITTMRTLYQTCKLVHGDLSEYNILYFEVVNLILNIPFPNILYFSSLLFLISILMYLLPRVTCILLMFHNPSILITLQLWIF</sequence>
<dbReference type="InterPro" id="IPR018934">
    <property type="entry name" value="RIO_dom"/>
</dbReference>
<dbReference type="GO" id="GO:0004674">
    <property type="term" value="F:protein serine/threonine kinase activity"/>
    <property type="evidence" value="ECO:0007669"/>
    <property type="project" value="UniProtKB-KW"/>
</dbReference>
<dbReference type="GO" id="GO:0005737">
    <property type="term" value="C:cytoplasm"/>
    <property type="evidence" value="ECO:0007669"/>
    <property type="project" value="UniProtKB-SubCell"/>
</dbReference>